<proteinExistence type="predicted"/>
<dbReference type="EMBL" id="JAVDYE010000001">
    <property type="protein sequence ID" value="MDR7381167.1"/>
    <property type="molecule type" value="Genomic_DNA"/>
</dbReference>
<evidence type="ECO:0000313" key="3">
    <source>
        <dbReference type="Proteomes" id="UP001183585"/>
    </source>
</evidence>
<organism evidence="2 3">
    <name type="scientific">Promicromonospora iranensis</name>
    <dbReference type="NCBI Taxonomy" id="1105144"/>
    <lineage>
        <taxon>Bacteria</taxon>
        <taxon>Bacillati</taxon>
        <taxon>Actinomycetota</taxon>
        <taxon>Actinomycetes</taxon>
        <taxon>Micrococcales</taxon>
        <taxon>Promicromonosporaceae</taxon>
        <taxon>Promicromonospora</taxon>
    </lineage>
</organism>
<reference evidence="2 3" key="1">
    <citation type="submission" date="2023-07" db="EMBL/GenBank/DDBJ databases">
        <title>Sequencing the genomes of 1000 actinobacteria strains.</title>
        <authorList>
            <person name="Klenk H.-P."/>
        </authorList>
    </citation>
    <scope>NUCLEOTIDE SEQUENCE [LARGE SCALE GENOMIC DNA]</scope>
    <source>
        <strain evidence="2 3">DSM 45554</strain>
    </source>
</reference>
<dbReference type="Proteomes" id="UP001183585">
    <property type="component" value="Unassembled WGS sequence"/>
</dbReference>
<sequence length="112" mass="11837">MSGPSEQALDDQRNVLRAYAAAEGLALEPDLADPSDTLTISQVVAAVQARGTRIVLIAAGAHMAETQARMTHDLEPYGAVCVVIGRSHPATPQRAGRLANDPFPRQRQAVPA</sequence>
<name>A0ABU2CJ05_9MICO</name>
<protein>
    <submittedName>
        <fullName evidence="2">UDP-N-acetylmuramoylalanine-D-glutamate ligase</fullName>
    </submittedName>
</protein>
<comment type="caution">
    <text evidence="2">The sequence shown here is derived from an EMBL/GenBank/DDBJ whole genome shotgun (WGS) entry which is preliminary data.</text>
</comment>
<keyword evidence="2" id="KW-0436">Ligase</keyword>
<evidence type="ECO:0000313" key="2">
    <source>
        <dbReference type="EMBL" id="MDR7381167.1"/>
    </source>
</evidence>
<dbReference type="GO" id="GO:0016874">
    <property type="term" value="F:ligase activity"/>
    <property type="evidence" value="ECO:0007669"/>
    <property type="project" value="UniProtKB-KW"/>
</dbReference>
<feature type="region of interest" description="Disordered" evidence="1">
    <location>
        <begin position="91"/>
        <end position="112"/>
    </location>
</feature>
<gene>
    <name evidence="2" type="ORF">J2S48_000682</name>
</gene>
<evidence type="ECO:0000256" key="1">
    <source>
        <dbReference type="SAM" id="MobiDB-lite"/>
    </source>
</evidence>
<accession>A0ABU2CJ05</accession>
<dbReference type="RefSeq" id="WP_274997572.1">
    <property type="nucleotide sequence ID" value="NZ_JAJQQP010000016.1"/>
</dbReference>
<keyword evidence="3" id="KW-1185">Reference proteome</keyword>